<dbReference type="InterPro" id="IPR002477">
    <property type="entry name" value="Peptidoglycan-bd-like"/>
</dbReference>
<organism evidence="2 3">
    <name type="scientific">Desulfosarcina ovata subsp. sediminis</name>
    <dbReference type="NCBI Taxonomy" id="885957"/>
    <lineage>
        <taxon>Bacteria</taxon>
        <taxon>Pseudomonadati</taxon>
        <taxon>Thermodesulfobacteriota</taxon>
        <taxon>Desulfobacteria</taxon>
        <taxon>Desulfobacterales</taxon>
        <taxon>Desulfosarcinaceae</taxon>
        <taxon>Desulfosarcina</taxon>
    </lineage>
</organism>
<evidence type="ECO:0000313" key="3">
    <source>
        <dbReference type="Proteomes" id="UP000425960"/>
    </source>
</evidence>
<evidence type="ECO:0000259" key="1">
    <source>
        <dbReference type="Pfam" id="PF01471"/>
    </source>
</evidence>
<evidence type="ECO:0000313" key="2">
    <source>
        <dbReference type="EMBL" id="BBO81500.1"/>
    </source>
</evidence>
<dbReference type="KEGG" id="dov:DSCO28_20660"/>
<reference evidence="2 3" key="1">
    <citation type="submission" date="2019-11" db="EMBL/GenBank/DDBJ databases">
        <title>Comparative genomics of hydrocarbon-degrading Desulfosarcina strains.</title>
        <authorList>
            <person name="Watanabe M."/>
            <person name="Kojima H."/>
            <person name="Fukui M."/>
        </authorList>
    </citation>
    <scope>NUCLEOTIDE SEQUENCE [LARGE SCALE GENOMIC DNA]</scope>
    <source>
        <strain evidence="2 3">28bB2T</strain>
    </source>
</reference>
<protein>
    <recommendedName>
        <fullName evidence="1">Peptidoglycan binding-like domain-containing protein</fullName>
    </recommendedName>
</protein>
<dbReference type="InterPro" id="IPR036365">
    <property type="entry name" value="PGBD-like_sf"/>
</dbReference>
<accession>A0A5K7ZQ61</accession>
<dbReference type="InterPro" id="IPR036779">
    <property type="entry name" value="LysM_dom_sf"/>
</dbReference>
<dbReference type="RefSeq" id="WP_155310028.1">
    <property type="nucleotide sequence ID" value="NZ_AP021876.1"/>
</dbReference>
<dbReference type="Gene3D" id="1.10.101.10">
    <property type="entry name" value="PGBD-like superfamily/PGBD"/>
    <property type="match status" value="1"/>
</dbReference>
<dbReference type="Gene3D" id="3.10.350.10">
    <property type="entry name" value="LysM domain"/>
    <property type="match status" value="1"/>
</dbReference>
<dbReference type="SUPFAM" id="SSF47090">
    <property type="entry name" value="PGBD-like"/>
    <property type="match status" value="1"/>
</dbReference>
<feature type="domain" description="Peptidoglycan binding-like" evidence="1">
    <location>
        <begin position="154"/>
        <end position="201"/>
    </location>
</feature>
<proteinExistence type="predicted"/>
<gene>
    <name evidence="2" type="ORF">DSCO28_20660</name>
</gene>
<dbReference type="Pfam" id="PF01471">
    <property type="entry name" value="PG_binding_1"/>
    <property type="match status" value="1"/>
</dbReference>
<dbReference type="EMBL" id="AP021876">
    <property type="protein sequence ID" value="BBO81500.1"/>
    <property type="molecule type" value="Genomic_DNA"/>
</dbReference>
<dbReference type="InterPro" id="IPR036366">
    <property type="entry name" value="PGBDSf"/>
</dbReference>
<sequence>MPKHIVKQGEHLVGIATSYHFLNYKKIWEDSNNTELKKSRKNPNILFPGDQIYLPEYITNTIDITTEQRHRFIVKKVPLSINIVIKNEDNAPISNTECSITIEEKKFSHITDIEGKIIQPISHKITKGTLAIFDTQYDLLIGSLDPITEVSGQKERLINLGYYPDNNDKESDQSFLSAVEEFQCDNNLFVDGICGPKTQAKIVKIYGC</sequence>
<dbReference type="AlphaFoldDB" id="A0A5K7ZQ61"/>
<name>A0A5K7ZQ61_9BACT</name>
<dbReference type="Proteomes" id="UP000425960">
    <property type="component" value="Chromosome"/>
</dbReference>